<keyword evidence="1" id="KW-0106">Calcium</keyword>
<comment type="caution">
    <text evidence="3">The sequence shown here is derived from an EMBL/GenBank/DDBJ whole genome shotgun (WGS) entry which is preliminary data.</text>
</comment>
<reference evidence="3 4" key="1">
    <citation type="submission" date="2020-04" db="EMBL/GenBank/DDBJ databases">
        <title>Perkinsus olseni comparative genomics.</title>
        <authorList>
            <person name="Bogema D.R."/>
        </authorList>
    </citation>
    <scope>NUCLEOTIDE SEQUENCE [LARGE SCALE GENOMIC DNA]</scope>
    <source>
        <strain evidence="3">ATCC PRA-205</strain>
    </source>
</reference>
<dbReference type="CDD" id="cd00051">
    <property type="entry name" value="EFh"/>
    <property type="match status" value="1"/>
</dbReference>
<keyword evidence="3" id="KW-0418">Kinase</keyword>
<dbReference type="SUPFAM" id="SSF47473">
    <property type="entry name" value="EF-hand"/>
    <property type="match status" value="1"/>
</dbReference>
<dbReference type="EMBL" id="JABANM010019877">
    <property type="protein sequence ID" value="KAF4723768.1"/>
    <property type="molecule type" value="Genomic_DNA"/>
</dbReference>
<name>A0A7J6RSP9_PEROL</name>
<dbReference type="GO" id="GO:0005509">
    <property type="term" value="F:calcium ion binding"/>
    <property type="evidence" value="ECO:0007669"/>
    <property type="project" value="InterPro"/>
</dbReference>
<dbReference type="PROSITE" id="PS50222">
    <property type="entry name" value="EF_HAND_2"/>
    <property type="match status" value="2"/>
</dbReference>
<feature type="non-terminal residue" evidence="3">
    <location>
        <position position="1"/>
    </location>
</feature>
<dbReference type="Gene3D" id="1.10.238.10">
    <property type="entry name" value="EF-hand"/>
    <property type="match status" value="1"/>
</dbReference>
<gene>
    <name evidence="3" type="primary">STK17A_5</name>
    <name evidence="3" type="ORF">FOZ62_020417</name>
</gene>
<accession>A0A7J6RSP9</accession>
<dbReference type="AlphaFoldDB" id="A0A7J6RSP9"/>
<dbReference type="Proteomes" id="UP000574390">
    <property type="component" value="Unassembled WGS sequence"/>
</dbReference>
<dbReference type="Pfam" id="PF13405">
    <property type="entry name" value="EF-hand_6"/>
    <property type="match status" value="1"/>
</dbReference>
<keyword evidence="3" id="KW-0808">Transferase</keyword>
<evidence type="ECO:0000313" key="3">
    <source>
        <dbReference type="EMBL" id="KAF4723768.1"/>
    </source>
</evidence>
<evidence type="ECO:0000313" key="4">
    <source>
        <dbReference type="Proteomes" id="UP000574390"/>
    </source>
</evidence>
<dbReference type="GO" id="GO:0016301">
    <property type="term" value="F:kinase activity"/>
    <property type="evidence" value="ECO:0007669"/>
    <property type="project" value="UniProtKB-KW"/>
</dbReference>
<evidence type="ECO:0000256" key="1">
    <source>
        <dbReference type="ARBA" id="ARBA00022837"/>
    </source>
</evidence>
<evidence type="ECO:0000259" key="2">
    <source>
        <dbReference type="PROSITE" id="PS50222"/>
    </source>
</evidence>
<organism evidence="3 4">
    <name type="scientific">Perkinsus olseni</name>
    <name type="common">Perkinsus atlanticus</name>
    <dbReference type="NCBI Taxonomy" id="32597"/>
    <lineage>
        <taxon>Eukaryota</taxon>
        <taxon>Sar</taxon>
        <taxon>Alveolata</taxon>
        <taxon>Perkinsozoa</taxon>
        <taxon>Perkinsea</taxon>
        <taxon>Perkinsida</taxon>
        <taxon>Perkinsidae</taxon>
        <taxon>Perkinsus</taxon>
    </lineage>
</organism>
<dbReference type="PROSITE" id="PS00018">
    <property type="entry name" value="EF_HAND_1"/>
    <property type="match status" value="2"/>
</dbReference>
<dbReference type="InterPro" id="IPR011992">
    <property type="entry name" value="EF-hand-dom_pair"/>
</dbReference>
<dbReference type="Pfam" id="PF13202">
    <property type="entry name" value="EF-hand_5"/>
    <property type="match status" value="1"/>
</dbReference>
<sequence>MLDTEKQGIISKQTCVTGLAKLGVPQSTAMRAVEAMDMDGDGRIDYTELVAGILCVYDSHLDDRLWKAFSKLDLNGDGKLDRHEICKLLQCGEVSQMGL</sequence>
<feature type="domain" description="EF-hand" evidence="2">
    <location>
        <begin position="60"/>
        <end position="95"/>
    </location>
</feature>
<dbReference type="InterPro" id="IPR018247">
    <property type="entry name" value="EF_Hand_1_Ca_BS"/>
</dbReference>
<proteinExistence type="predicted"/>
<feature type="domain" description="EF-hand" evidence="2">
    <location>
        <begin position="24"/>
        <end position="59"/>
    </location>
</feature>
<protein>
    <submittedName>
        <fullName evidence="3">Serine/threonine-protein kinase 17A</fullName>
    </submittedName>
</protein>
<dbReference type="SMART" id="SM00054">
    <property type="entry name" value="EFh"/>
    <property type="match status" value="2"/>
</dbReference>
<dbReference type="InterPro" id="IPR002048">
    <property type="entry name" value="EF_hand_dom"/>
</dbReference>